<dbReference type="KEGG" id="smon:AWR27_14910"/>
<dbReference type="Proteomes" id="UP000187941">
    <property type="component" value="Chromosome"/>
</dbReference>
<evidence type="ECO:0000313" key="1">
    <source>
        <dbReference type="EMBL" id="AQG80499.1"/>
    </source>
</evidence>
<evidence type="ECO:0000313" key="2">
    <source>
        <dbReference type="Proteomes" id="UP000187941"/>
    </source>
</evidence>
<gene>
    <name evidence="1" type="ORF">AWR27_14910</name>
</gene>
<dbReference type="STRING" id="1178516.AWR27_14910"/>
<dbReference type="OrthoDB" id="948848at2"/>
<accession>A0A1P9WYQ7</accession>
<dbReference type="EMBL" id="CP014263">
    <property type="protein sequence ID" value="AQG80499.1"/>
    <property type="molecule type" value="Genomic_DNA"/>
</dbReference>
<name>A0A1P9WYQ7_9BACT</name>
<dbReference type="RefSeq" id="WP_077131925.1">
    <property type="nucleotide sequence ID" value="NZ_CP014263.1"/>
</dbReference>
<protein>
    <submittedName>
        <fullName evidence="1">Uncharacterized protein</fullName>
    </submittedName>
</protein>
<sequence>MKKVVSIGLFVLLLYHTLAYVLVVVGAWWQAEHDLSERLSVYRSVDSMVEFQIPLDGPHDANAITRTTTEGFAYKGRYYDVISLEIHGEQLHITALDGGKRSFWQGDLLSFLNEHVGQASDTGKKANQFLKFLLKEYSPNPRAIFQFLSPSWRATVRIPDMPALLLHRALPVFSPPPEV</sequence>
<reference evidence="1 2" key="1">
    <citation type="submission" date="2016-01" db="EMBL/GenBank/DDBJ databases">
        <authorList>
            <person name="Oliw E.H."/>
        </authorList>
    </citation>
    <scope>NUCLEOTIDE SEQUENCE [LARGE SCALE GENOMIC DNA]</scope>
    <source>
        <strain evidence="1 2">DY10</strain>
    </source>
</reference>
<dbReference type="AlphaFoldDB" id="A0A1P9WYQ7"/>
<organism evidence="1 2">
    <name type="scientific">Spirosoma montaniterrae</name>
    <dbReference type="NCBI Taxonomy" id="1178516"/>
    <lineage>
        <taxon>Bacteria</taxon>
        <taxon>Pseudomonadati</taxon>
        <taxon>Bacteroidota</taxon>
        <taxon>Cytophagia</taxon>
        <taxon>Cytophagales</taxon>
        <taxon>Cytophagaceae</taxon>
        <taxon>Spirosoma</taxon>
    </lineage>
</organism>
<proteinExistence type="predicted"/>
<keyword evidence="2" id="KW-1185">Reference proteome</keyword>